<dbReference type="GO" id="GO:0045892">
    <property type="term" value="P:negative regulation of DNA-templated transcription"/>
    <property type="evidence" value="ECO:0007669"/>
    <property type="project" value="TreeGrafter"/>
</dbReference>
<dbReference type="PROSITE" id="PS51078">
    <property type="entry name" value="ICLR_ED"/>
    <property type="match status" value="1"/>
</dbReference>
<dbReference type="PROSITE" id="PS51077">
    <property type="entry name" value="HTH_ICLR"/>
    <property type="match status" value="1"/>
</dbReference>
<dbReference type="InterPro" id="IPR005471">
    <property type="entry name" value="Tscrpt_reg_IclR_N"/>
</dbReference>
<dbReference type="SMART" id="SM00346">
    <property type="entry name" value="HTH_ICLR"/>
    <property type="match status" value="1"/>
</dbReference>
<evidence type="ECO:0000259" key="7">
    <source>
        <dbReference type="PROSITE" id="PS51077"/>
    </source>
</evidence>
<evidence type="ECO:0000256" key="6">
    <source>
        <dbReference type="ARBA" id="ARBA00070406"/>
    </source>
</evidence>
<keyword evidence="10" id="KW-1185">Reference proteome</keyword>
<dbReference type="GO" id="GO:0006071">
    <property type="term" value="P:glycerol metabolic process"/>
    <property type="evidence" value="ECO:0007669"/>
    <property type="project" value="UniProtKB-KW"/>
</dbReference>
<dbReference type="GO" id="GO:0003677">
    <property type="term" value="F:DNA binding"/>
    <property type="evidence" value="ECO:0007669"/>
    <property type="project" value="UniProtKB-KW"/>
</dbReference>
<name>A0A3A4KEQ8_9NOCA</name>
<proteinExistence type="predicted"/>
<gene>
    <name evidence="9" type="ORF">D5S18_02310</name>
</gene>
<accession>A0A3A4KEQ8</accession>
<dbReference type="InterPro" id="IPR036390">
    <property type="entry name" value="WH_DNA-bd_sf"/>
</dbReference>
<keyword evidence="1" id="KW-0319">Glycerol metabolism</keyword>
<dbReference type="PANTHER" id="PTHR30136:SF24">
    <property type="entry name" value="HTH-TYPE TRANSCRIPTIONAL REPRESSOR ALLR"/>
    <property type="match status" value="1"/>
</dbReference>
<reference evidence="9 10" key="1">
    <citation type="submission" date="2018-09" db="EMBL/GenBank/DDBJ databases">
        <title>YIM PH21274 draft genome.</title>
        <authorList>
            <person name="Miao C."/>
        </authorList>
    </citation>
    <scope>NUCLEOTIDE SEQUENCE [LARGE SCALE GENOMIC DNA]</scope>
    <source>
        <strain evidence="9 10">YIM PH 21724</strain>
    </source>
</reference>
<keyword evidence="4" id="KW-0804">Transcription</keyword>
<evidence type="ECO:0000256" key="4">
    <source>
        <dbReference type="ARBA" id="ARBA00023163"/>
    </source>
</evidence>
<evidence type="ECO:0000256" key="5">
    <source>
        <dbReference type="ARBA" id="ARBA00058938"/>
    </source>
</evidence>
<organism evidence="9 10">
    <name type="scientific">Nocardia panacis</name>
    <dbReference type="NCBI Taxonomy" id="2340916"/>
    <lineage>
        <taxon>Bacteria</taxon>
        <taxon>Bacillati</taxon>
        <taxon>Actinomycetota</taxon>
        <taxon>Actinomycetes</taxon>
        <taxon>Mycobacteriales</taxon>
        <taxon>Nocardiaceae</taxon>
        <taxon>Nocardia</taxon>
    </lineage>
</organism>
<dbReference type="GO" id="GO:0003700">
    <property type="term" value="F:DNA-binding transcription factor activity"/>
    <property type="evidence" value="ECO:0007669"/>
    <property type="project" value="TreeGrafter"/>
</dbReference>
<dbReference type="InterPro" id="IPR014757">
    <property type="entry name" value="Tscrpt_reg_IclR_C"/>
</dbReference>
<dbReference type="InterPro" id="IPR050707">
    <property type="entry name" value="HTH_MetabolicPath_Reg"/>
</dbReference>
<dbReference type="EMBL" id="QZFU01000010">
    <property type="protein sequence ID" value="RJO79198.1"/>
    <property type="molecule type" value="Genomic_DNA"/>
</dbReference>
<dbReference type="Gene3D" id="3.30.450.40">
    <property type="match status" value="2"/>
</dbReference>
<comment type="caution">
    <text evidence="9">The sequence shown here is derived from an EMBL/GenBank/DDBJ whole genome shotgun (WGS) entry which is preliminary data.</text>
</comment>
<dbReference type="Pfam" id="PF09339">
    <property type="entry name" value="HTH_IclR"/>
    <property type="match status" value="1"/>
</dbReference>
<dbReference type="Pfam" id="PF01614">
    <property type="entry name" value="IclR_C"/>
    <property type="match status" value="1"/>
</dbReference>
<sequence length="230" mass="23636">MAFSAAAPDRAGSKTLDSGIRILDALAAHPDGLTTTEIAAAVGVHRTGVYRLLGTLAQHGLVGQDERNRYRLGLRIVELAGAVRAELQSIARAPLAALAEKTGATAFVTVLDGMEAVNIAVAEPPGAQVHIAYRLGTRHPLEQGSSGLAILSARPAMAGERPEVELARGQGYSVSTGELQRGAWGLAAPIIAHRGSAQASVGVAALEPLDEAAVARLVIETAAAIGRQLP</sequence>
<evidence type="ECO:0000256" key="3">
    <source>
        <dbReference type="ARBA" id="ARBA00023125"/>
    </source>
</evidence>
<dbReference type="SUPFAM" id="SSF46785">
    <property type="entry name" value="Winged helix' DNA-binding domain"/>
    <property type="match status" value="1"/>
</dbReference>
<evidence type="ECO:0000256" key="2">
    <source>
        <dbReference type="ARBA" id="ARBA00023015"/>
    </source>
</evidence>
<feature type="domain" description="IclR-ED" evidence="8">
    <location>
        <begin position="75"/>
        <end position="230"/>
    </location>
</feature>
<dbReference type="PANTHER" id="PTHR30136">
    <property type="entry name" value="HELIX-TURN-HELIX TRANSCRIPTIONAL REGULATOR, ICLR FAMILY"/>
    <property type="match status" value="1"/>
</dbReference>
<comment type="function">
    <text evidence="5">May be an activator protein for the gylABX operon.</text>
</comment>
<evidence type="ECO:0000313" key="10">
    <source>
        <dbReference type="Proteomes" id="UP000266677"/>
    </source>
</evidence>
<evidence type="ECO:0000259" key="8">
    <source>
        <dbReference type="PROSITE" id="PS51078"/>
    </source>
</evidence>
<feature type="domain" description="HTH iclR-type" evidence="7">
    <location>
        <begin position="13"/>
        <end position="74"/>
    </location>
</feature>
<keyword evidence="2" id="KW-0805">Transcription regulation</keyword>
<keyword evidence="3" id="KW-0238">DNA-binding</keyword>
<dbReference type="FunFam" id="1.10.10.10:FF:000056">
    <property type="entry name" value="IclR family transcriptional regulator"/>
    <property type="match status" value="1"/>
</dbReference>
<dbReference type="RefSeq" id="WP_120037487.1">
    <property type="nucleotide sequence ID" value="NZ_QZFU01000010.1"/>
</dbReference>
<protein>
    <recommendedName>
        <fullName evidence="6">Glycerol operon regulatory protein</fullName>
    </recommendedName>
</protein>
<dbReference type="InterPro" id="IPR029016">
    <property type="entry name" value="GAF-like_dom_sf"/>
</dbReference>
<dbReference type="Proteomes" id="UP000266677">
    <property type="component" value="Unassembled WGS sequence"/>
</dbReference>
<dbReference type="OrthoDB" id="156285at2"/>
<dbReference type="Gene3D" id="1.10.10.10">
    <property type="entry name" value="Winged helix-like DNA-binding domain superfamily/Winged helix DNA-binding domain"/>
    <property type="match status" value="1"/>
</dbReference>
<dbReference type="InterPro" id="IPR036388">
    <property type="entry name" value="WH-like_DNA-bd_sf"/>
</dbReference>
<dbReference type="AlphaFoldDB" id="A0A3A4KEQ8"/>
<evidence type="ECO:0000313" key="9">
    <source>
        <dbReference type="EMBL" id="RJO79198.1"/>
    </source>
</evidence>
<dbReference type="SUPFAM" id="SSF55781">
    <property type="entry name" value="GAF domain-like"/>
    <property type="match status" value="1"/>
</dbReference>
<evidence type="ECO:0000256" key="1">
    <source>
        <dbReference type="ARBA" id="ARBA00022798"/>
    </source>
</evidence>